<sequence>MSCYCAVPVRIFPSSRSCNARCRVRSCARIFSVAFSSYTMATSRCRSSPHGWSTPQTTATQQCSMRLCGRNTTSSVSTRPSLDTKRALTPRAPAVPIAQNSAALRVLLDSLPISPAPTQSRRGHPQRRRRGGAQLASWTTLTPQVVVSSQCRSYGRTSARSSWWRA</sequence>
<organism evidence="1 2">
    <name type="scientific">Auriscalpium vulgare</name>
    <dbReference type="NCBI Taxonomy" id="40419"/>
    <lineage>
        <taxon>Eukaryota</taxon>
        <taxon>Fungi</taxon>
        <taxon>Dikarya</taxon>
        <taxon>Basidiomycota</taxon>
        <taxon>Agaricomycotina</taxon>
        <taxon>Agaricomycetes</taxon>
        <taxon>Russulales</taxon>
        <taxon>Auriscalpiaceae</taxon>
        <taxon>Auriscalpium</taxon>
    </lineage>
</organism>
<reference evidence="1" key="1">
    <citation type="submission" date="2021-02" db="EMBL/GenBank/DDBJ databases">
        <authorList>
            <consortium name="DOE Joint Genome Institute"/>
            <person name="Ahrendt S."/>
            <person name="Looney B.P."/>
            <person name="Miyauchi S."/>
            <person name="Morin E."/>
            <person name="Drula E."/>
            <person name="Courty P.E."/>
            <person name="Chicoki N."/>
            <person name="Fauchery L."/>
            <person name="Kohler A."/>
            <person name="Kuo A."/>
            <person name="Labutti K."/>
            <person name="Pangilinan J."/>
            <person name="Lipzen A."/>
            <person name="Riley R."/>
            <person name="Andreopoulos W."/>
            <person name="He G."/>
            <person name="Johnson J."/>
            <person name="Barry K.W."/>
            <person name="Grigoriev I.V."/>
            <person name="Nagy L."/>
            <person name="Hibbett D."/>
            <person name="Henrissat B."/>
            <person name="Matheny P.B."/>
            <person name="Labbe J."/>
            <person name="Martin F."/>
        </authorList>
    </citation>
    <scope>NUCLEOTIDE SEQUENCE</scope>
    <source>
        <strain evidence="1">FP105234-sp</strain>
    </source>
</reference>
<gene>
    <name evidence="1" type="ORF">FA95DRAFT_956454</name>
</gene>
<evidence type="ECO:0000313" key="2">
    <source>
        <dbReference type="Proteomes" id="UP000814033"/>
    </source>
</evidence>
<proteinExistence type="predicted"/>
<dbReference type="EMBL" id="MU276246">
    <property type="protein sequence ID" value="KAI0039931.1"/>
    <property type="molecule type" value="Genomic_DNA"/>
</dbReference>
<comment type="caution">
    <text evidence="1">The sequence shown here is derived from an EMBL/GenBank/DDBJ whole genome shotgun (WGS) entry which is preliminary data.</text>
</comment>
<name>A0ACB8R8K0_9AGAM</name>
<keyword evidence="2" id="KW-1185">Reference proteome</keyword>
<reference evidence="1" key="2">
    <citation type="journal article" date="2022" name="New Phytol.">
        <title>Evolutionary transition to the ectomycorrhizal habit in the genomes of a hyperdiverse lineage of mushroom-forming fungi.</title>
        <authorList>
            <person name="Looney B."/>
            <person name="Miyauchi S."/>
            <person name="Morin E."/>
            <person name="Drula E."/>
            <person name="Courty P.E."/>
            <person name="Kohler A."/>
            <person name="Kuo A."/>
            <person name="LaButti K."/>
            <person name="Pangilinan J."/>
            <person name="Lipzen A."/>
            <person name="Riley R."/>
            <person name="Andreopoulos W."/>
            <person name="He G."/>
            <person name="Johnson J."/>
            <person name="Nolan M."/>
            <person name="Tritt A."/>
            <person name="Barry K.W."/>
            <person name="Grigoriev I.V."/>
            <person name="Nagy L.G."/>
            <person name="Hibbett D."/>
            <person name="Henrissat B."/>
            <person name="Matheny P.B."/>
            <person name="Labbe J."/>
            <person name="Martin F.M."/>
        </authorList>
    </citation>
    <scope>NUCLEOTIDE SEQUENCE</scope>
    <source>
        <strain evidence="1">FP105234-sp</strain>
    </source>
</reference>
<protein>
    <submittedName>
        <fullName evidence="1">Uncharacterized protein</fullName>
    </submittedName>
</protein>
<accession>A0ACB8R8K0</accession>
<dbReference type="Proteomes" id="UP000814033">
    <property type="component" value="Unassembled WGS sequence"/>
</dbReference>
<evidence type="ECO:0000313" key="1">
    <source>
        <dbReference type="EMBL" id="KAI0039931.1"/>
    </source>
</evidence>